<reference evidence="1 2" key="1">
    <citation type="submission" date="2023-05" db="EMBL/GenBank/DDBJ databases">
        <title>Flavobacterium sedimenti sp. nov., isolated from the sediment.</title>
        <authorList>
            <person name="Wu N."/>
        </authorList>
    </citation>
    <scope>NUCLEOTIDE SEQUENCE [LARGE SCALE GENOMIC DNA]</scope>
    <source>
        <strain evidence="1 2">YZ-48</strain>
    </source>
</reference>
<sequence length="65" mass="7544">MEKEIKELEKLGVVDPSWSRNIKIVERYTLMRQEGIGVYECYELIAEEERLSASSIKKIVTKLIG</sequence>
<accession>A0ABT6XNU6</accession>
<name>A0ABT6XNU6_9FLAO</name>
<dbReference type="Proteomes" id="UP001230035">
    <property type="component" value="Unassembled WGS sequence"/>
</dbReference>
<dbReference type="EMBL" id="JASGBP010000001">
    <property type="protein sequence ID" value="MDI9256324.1"/>
    <property type="molecule type" value="Genomic_DNA"/>
</dbReference>
<comment type="caution">
    <text evidence="1">The sequence shown here is derived from an EMBL/GenBank/DDBJ whole genome shotgun (WGS) entry which is preliminary data.</text>
</comment>
<evidence type="ECO:0000313" key="1">
    <source>
        <dbReference type="EMBL" id="MDI9256324.1"/>
    </source>
</evidence>
<evidence type="ECO:0000313" key="2">
    <source>
        <dbReference type="Proteomes" id="UP001230035"/>
    </source>
</evidence>
<proteinExistence type="predicted"/>
<organism evidence="1 2">
    <name type="scientific">Flavobacterium sedimenticola</name>
    <dbReference type="NCBI Taxonomy" id="3043286"/>
    <lineage>
        <taxon>Bacteria</taxon>
        <taxon>Pseudomonadati</taxon>
        <taxon>Bacteroidota</taxon>
        <taxon>Flavobacteriia</taxon>
        <taxon>Flavobacteriales</taxon>
        <taxon>Flavobacteriaceae</taxon>
        <taxon>Flavobacterium</taxon>
    </lineage>
</organism>
<protein>
    <submittedName>
        <fullName evidence="1">Uncharacterized protein</fullName>
    </submittedName>
</protein>
<dbReference type="RefSeq" id="WP_283238003.1">
    <property type="nucleotide sequence ID" value="NZ_JASGBP010000001.1"/>
</dbReference>
<keyword evidence="2" id="KW-1185">Reference proteome</keyword>
<gene>
    <name evidence="1" type="ORF">QHT84_02730</name>
</gene>